<evidence type="ECO:0000256" key="1">
    <source>
        <dbReference type="ARBA" id="ARBA00002646"/>
    </source>
</evidence>
<proteinExistence type="predicted"/>
<keyword evidence="12" id="KW-1185">Reference proteome</keyword>
<keyword evidence="9" id="KW-0131">Cell cycle</keyword>
<gene>
    <name evidence="11" type="ORF">NYPRO_LOCUS7416</name>
</gene>
<comment type="function">
    <text evidence="1">May be involved in cell cycle regulation.</text>
</comment>
<feature type="compositionally biased region" description="Basic and acidic residues" evidence="10">
    <location>
        <begin position="1"/>
        <end position="16"/>
    </location>
</feature>
<evidence type="ECO:0000256" key="3">
    <source>
        <dbReference type="ARBA" id="ARBA00011097"/>
    </source>
</evidence>
<dbReference type="GO" id="GO:0005634">
    <property type="term" value="C:nucleus"/>
    <property type="evidence" value="ECO:0007669"/>
    <property type="project" value="UniProtKB-SubCell"/>
</dbReference>
<feature type="region of interest" description="Disordered" evidence="10">
    <location>
        <begin position="1"/>
        <end position="31"/>
    </location>
</feature>
<evidence type="ECO:0000256" key="2">
    <source>
        <dbReference type="ARBA" id="ARBA00004123"/>
    </source>
</evidence>
<dbReference type="EMBL" id="CAJHUB010000673">
    <property type="protein sequence ID" value="CAD7674621.1"/>
    <property type="molecule type" value="Genomic_DNA"/>
</dbReference>
<keyword evidence="6" id="KW-0832">Ubl conjugation</keyword>
<dbReference type="AlphaFoldDB" id="A0A811YAR7"/>
<accession>A0A811YAR7</accession>
<evidence type="ECO:0000313" key="12">
    <source>
        <dbReference type="Proteomes" id="UP000645828"/>
    </source>
</evidence>
<protein>
    <recommendedName>
        <fullName evidence="4">PEST proteolytic signal-containing nuclear protein</fullName>
    </recommendedName>
</protein>
<keyword evidence="8" id="KW-0539">Nucleus</keyword>
<evidence type="ECO:0000256" key="8">
    <source>
        <dbReference type="ARBA" id="ARBA00023242"/>
    </source>
</evidence>
<evidence type="ECO:0000256" key="9">
    <source>
        <dbReference type="ARBA" id="ARBA00023306"/>
    </source>
</evidence>
<keyword evidence="5" id="KW-0597">Phosphoprotein</keyword>
<evidence type="ECO:0000256" key="5">
    <source>
        <dbReference type="ARBA" id="ARBA00022553"/>
    </source>
</evidence>
<sequence length="117" mass="12713">MADGKVGEEKPEKPCEQLKQQPADLPKKSTKISKSGFATGISLKKTVPILVSKPFSAAAEMPPEAKIKMKNTGRNTPTLHGFSDNQKLREQNIKSHLGNVHDQDKSCVLKLECGVSS</sequence>
<evidence type="ECO:0000256" key="7">
    <source>
        <dbReference type="ARBA" id="ARBA00022990"/>
    </source>
</evidence>
<reference evidence="11" key="1">
    <citation type="submission" date="2020-12" db="EMBL/GenBank/DDBJ databases">
        <authorList>
            <consortium name="Molecular Ecology Group"/>
        </authorList>
    </citation>
    <scope>NUCLEOTIDE SEQUENCE</scope>
    <source>
        <strain evidence="11">TBG_1078</strain>
    </source>
</reference>
<comment type="caution">
    <text evidence="11">The sequence shown here is derived from an EMBL/GenBank/DDBJ whole genome shotgun (WGS) entry which is preliminary data.</text>
</comment>
<evidence type="ECO:0000256" key="4">
    <source>
        <dbReference type="ARBA" id="ARBA00022059"/>
    </source>
</evidence>
<evidence type="ECO:0000256" key="10">
    <source>
        <dbReference type="SAM" id="MobiDB-lite"/>
    </source>
</evidence>
<evidence type="ECO:0000313" key="11">
    <source>
        <dbReference type="EMBL" id="CAD7674621.1"/>
    </source>
</evidence>
<keyword evidence="7" id="KW-0007">Acetylation</keyword>
<organism evidence="11 12">
    <name type="scientific">Nyctereutes procyonoides</name>
    <name type="common">Raccoon dog</name>
    <name type="synonym">Canis procyonoides</name>
    <dbReference type="NCBI Taxonomy" id="34880"/>
    <lineage>
        <taxon>Eukaryota</taxon>
        <taxon>Metazoa</taxon>
        <taxon>Chordata</taxon>
        <taxon>Craniata</taxon>
        <taxon>Vertebrata</taxon>
        <taxon>Euteleostomi</taxon>
        <taxon>Mammalia</taxon>
        <taxon>Eutheria</taxon>
        <taxon>Laurasiatheria</taxon>
        <taxon>Carnivora</taxon>
        <taxon>Caniformia</taxon>
        <taxon>Canidae</taxon>
        <taxon>Nyctereutes</taxon>
    </lineage>
</organism>
<name>A0A811YAR7_NYCPR</name>
<dbReference type="Pfam" id="PF15473">
    <property type="entry name" value="PCNP"/>
    <property type="match status" value="1"/>
</dbReference>
<evidence type="ECO:0000256" key="6">
    <source>
        <dbReference type="ARBA" id="ARBA00022843"/>
    </source>
</evidence>
<dbReference type="GO" id="GO:0016567">
    <property type="term" value="P:protein ubiquitination"/>
    <property type="evidence" value="ECO:0007669"/>
    <property type="project" value="InterPro"/>
</dbReference>
<dbReference type="Proteomes" id="UP000645828">
    <property type="component" value="Unassembled WGS sequence"/>
</dbReference>
<comment type="subunit">
    <text evidence="3">Interacts with UHRF2/NIRF.</text>
</comment>
<dbReference type="InterPro" id="IPR029169">
    <property type="entry name" value="PCNP"/>
</dbReference>
<comment type="subcellular location">
    <subcellularLocation>
        <location evidence="2">Nucleus</location>
    </subcellularLocation>
</comment>